<protein>
    <recommendedName>
        <fullName evidence="1">LYC1 C-terminal domain-containing protein</fullName>
    </recommendedName>
</protein>
<dbReference type="PANTHER" id="PTHR34815">
    <property type="entry name" value="LYSINE ACETYLTRANSFERASE"/>
    <property type="match status" value="1"/>
</dbReference>
<dbReference type="EMBL" id="WHUW01000005">
    <property type="protein sequence ID" value="KAF8446284.1"/>
    <property type="molecule type" value="Genomic_DNA"/>
</dbReference>
<comment type="caution">
    <text evidence="2">The sequence shown here is derived from an EMBL/GenBank/DDBJ whole genome shotgun (WGS) entry which is preliminary data.</text>
</comment>
<dbReference type="AlphaFoldDB" id="A0AAD4C2Z9"/>
<evidence type="ECO:0000313" key="2">
    <source>
        <dbReference type="EMBL" id="KAF8446284.1"/>
    </source>
</evidence>
<organism evidence="2 3">
    <name type="scientific">Boletus edulis BED1</name>
    <dbReference type="NCBI Taxonomy" id="1328754"/>
    <lineage>
        <taxon>Eukaryota</taxon>
        <taxon>Fungi</taxon>
        <taxon>Dikarya</taxon>
        <taxon>Basidiomycota</taxon>
        <taxon>Agaricomycotina</taxon>
        <taxon>Agaricomycetes</taxon>
        <taxon>Agaricomycetidae</taxon>
        <taxon>Boletales</taxon>
        <taxon>Boletineae</taxon>
        <taxon>Boletaceae</taxon>
        <taxon>Boletoideae</taxon>
        <taxon>Boletus</taxon>
    </lineage>
</organism>
<sequence length="171" mass="19070">MVMVQVQGAPPMENLAESSPGYHSERPKAFVSSLPDEGVGSYHIFRSMYAADSIVSMDVWGVEKKITDIDQPAYATWSVDVRPLPTTLIVTRISATESEFPDLLRHIQAAARKSSIGKIEIWNLPKHLLKAAAETGGQTFERKKALSGIKWYGTGKTVDIEWILNEKFCWC</sequence>
<feature type="domain" description="LYC1 C-terminal" evidence="1">
    <location>
        <begin position="24"/>
        <end position="171"/>
    </location>
</feature>
<reference evidence="2" key="1">
    <citation type="submission" date="2019-10" db="EMBL/GenBank/DDBJ databases">
        <authorList>
            <consortium name="DOE Joint Genome Institute"/>
            <person name="Kuo A."/>
            <person name="Miyauchi S."/>
            <person name="Kiss E."/>
            <person name="Drula E."/>
            <person name="Kohler A."/>
            <person name="Sanchez-Garcia M."/>
            <person name="Andreopoulos B."/>
            <person name="Barry K.W."/>
            <person name="Bonito G."/>
            <person name="Buee M."/>
            <person name="Carver A."/>
            <person name="Chen C."/>
            <person name="Cichocki N."/>
            <person name="Clum A."/>
            <person name="Culley D."/>
            <person name="Crous P.W."/>
            <person name="Fauchery L."/>
            <person name="Girlanda M."/>
            <person name="Hayes R."/>
            <person name="Keri Z."/>
            <person name="LaButti K."/>
            <person name="Lipzen A."/>
            <person name="Lombard V."/>
            <person name="Magnuson J."/>
            <person name="Maillard F."/>
            <person name="Morin E."/>
            <person name="Murat C."/>
            <person name="Nolan M."/>
            <person name="Ohm R."/>
            <person name="Pangilinan J."/>
            <person name="Pereira M."/>
            <person name="Perotto S."/>
            <person name="Peter M."/>
            <person name="Riley R."/>
            <person name="Sitrit Y."/>
            <person name="Stielow B."/>
            <person name="Szollosi G."/>
            <person name="Zifcakova L."/>
            <person name="Stursova M."/>
            <person name="Spatafora J.W."/>
            <person name="Tedersoo L."/>
            <person name="Vaario L.-M."/>
            <person name="Yamada A."/>
            <person name="Yan M."/>
            <person name="Wang P."/>
            <person name="Xu J."/>
            <person name="Bruns T."/>
            <person name="Baldrian P."/>
            <person name="Vilgalys R."/>
            <person name="Henrissat B."/>
            <person name="Grigoriev I.V."/>
            <person name="Hibbett D."/>
            <person name="Nagy L.G."/>
            <person name="Martin F.M."/>
        </authorList>
    </citation>
    <scope>NUCLEOTIDE SEQUENCE</scope>
    <source>
        <strain evidence="2">BED1</strain>
    </source>
</reference>
<dbReference type="PANTHER" id="PTHR34815:SF2">
    <property type="entry name" value="N-ACETYLTRANSFERASE DOMAIN-CONTAINING PROTEIN"/>
    <property type="match status" value="1"/>
</dbReference>
<dbReference type="InterPro" id="IPR053013">
    <property type="entry name" value="LAT"/>
</dbReference>
<gene>
    <name evidence="2" type="ORF">L210DRAFT_2968450</name>
</gene>
<evidence type="ECO:0000313" key="3">
    <source>
        <dbReference type="Proteomes" id="UP001194468"/>
    </source>
</evidence>
<dbReference type="InterPro" id="IPR055100">
    <property type="entry name" value="GNAT_LYC1-like"/>
</dbReference>
<name>A0AAD4C2Z9_BOLED</name>
<evidence type="ECO:0000259" key="1">
    <source>
        <dbReference type="Pfam" id="PF22998"/>
    </source>
</evidence>
<dbReference type="Proteomes" id="UP001194468">
    <property type="component" value="Unassembled WGS sequence"/>
</dbReference>
<accession>A0AAD4C2Z9</accession>
<reference evidence="2" key="2">
    <citation type="journal article" date="2020" name="Nat. Commun.">
        <title>Large-scale genome sequencing of mycorrhizal fungi provides insights into the early evolution of symbiotic traits.</title>
        <authorList>
            <person name="Miyauchi S."/>
            <person name="Kiss E."/>
            <person name="Kuo A."/>
            <person name="Drula E."/>
            <person name="Kohler A."/>
            <person name="Sanchez-Garcia M."/>
            <person name="Morin E."/>
            <person name="Andreopoulos B."/>
            <person name="Barry K.W."/>
            <person name="Bonito G."/>
            <person name="Buee M."/>
            <person name="Carver A."/>
            <person name="Chen C."/>
            <person name="Cichocki N."/>
            <person name="Clum A."/>
            <person name="Culley D."/>
            <person name="Crous P.W."/>
            <person name="Fauchery L."/>
            <person name="Girlanda M."/>
            <person name="Hayes R.D."/>
            <person name="Keri Z."/>
            <person name="LaButti K."/>
            <person name="Lipzen A."/>
            <person name="Lombard V."/>
            <person name="Magnuson J."/>
            <person name="Maillard F."/>
            <person name="Murat C."/>
            <person name="Nolan M."/>
            <person name="Ohm R.A."/>
            <person name="Pangilinan J."/>
            <person name="Pereira M.F."/>
            <person name="Perotto S."/>
            <person name="Peter M."/>
            <person name="Pfister S."/>
            <person name="Riley R."/>
            <person name="Sitrit Y."/>
            <person name="Stielow J.B."/>
            <person name="Szollosi G."/>
            <person name="Zifcakova L."/>
            <person name="Stursova M."/>
            <person name="Spatafora J.W."/>
            <person name="Tedersoo L."/>
            <person name="Vaario L.M."/>
            <person name="Yamada A."/>
            <person name="Yan M."/>
            <person name="Wang P."/>
            <person name="Xu J."/>
            <person name="Bruns T."/>
            <person name="Baldrian P."/>
            <person name="Vilgalys R."/>
            <person name="Dunand C."/>
            <person name="Henrissat B."/>
            <person name="Grigoriev I.V."/>
            <person name="Hibbett D."/>
            <person name="Nagy L.G."/>
            <person name="Martin F.M."/>
        </authorList>
    </citation>
    <scope>NUCLEOTIDE SEQUENCE</scope>
    <source>
        <strain evidence="2">BED1</strain>
    </source>
</reference>
<proteinExistence type="predicted"/>
<dbReference type="Pfam" id="PF22998">
    <property type="entry name" value="GNAT_LYC1-like"/>
    <property type="match status" value="1"/>
</dbReference>
<keyword evidence="3" id="KW-1185">Reference proteome</keyword>